<evidence type="ECO:0000256" key="6">
    <source>
        <dbReference type="ARBA" id="ARBA00043993"/>
    </source>
</evidence>
<feature type="transmembrane region" description="Helical" evidence="7">
    <location>
        <begin position="138"/>
        <end position="156"/>
    </location>
</feature>
<feature type="transmembrane region" description="Helical" evidence="7">
    <location>
        <begin position="91"/>
        <end position="109"/>
    </location>
</feature>
<dbReference type="PANTHER" id="PTHR30509:SF9">
    <property type="entry name" value="MULTIDRUG RESISTANCE PROTEIN MDTO"/>
    <property type="match status" value="1"/>
</dbReference>
<dbReference type="InterPro" id="IPR049453">
    <property type="entry name" value="Memb_transporter_dom"/>
</dbReference>
<evidence type="ECO:0000256" key="2">
    <source>
        <dbReference type="ARBA" id="ARBA00022475"/>
    </source>
</evidence>
<evidence type="ECO:0000256" key="7">
    <source>
        <dbReference type="SAM" id="Phobius"/>
    </source>
</evidence>
<name>A0A4Z0KEN4_BREAU</name>
<evidence type="ECO:0000313" key="10">
    <source>
        <dbReference type="Proteomes" id="UP000297736"/>
    </source>
</evidence>
<evidence type="ECO:0000313" key="9">
    <source>
        <dbReference type="EMBL" id="TGD37042.1"/>
    </source>
</evidence>
<comment type="subcellular location">
    <subcellularLocation>
        <location evidence="1">Cell membrane</location>
        <topology evidence="1">Multi-pass membrane protein</topology>
    </subcellularLocation>
</comment>
<comment type="similarity">
    <text evidence="6">Belongs to the YccS/YhfK family.</text>
</comment>
<comment type="caution">
    <text evidence="9">The sequence shown here is derived from an EMBL/GenBank/DDBJ whole genome shotgun (WGS) entry which is preliminary data.</text>
</comment>
<keyword evidence="2" id="KW-1003">Cell membrane</keyword>
<dbReference type="GO" id="GO:0005886">
    <property type="term" value="C:plasma membrane"/>
    <property type="evidence" value="ECO:0007669"/>
    <property type="project" value="UniProtKB-SubCell"/>
</dbReference>
<feature type="transmembrane region" description="Helical" evidence="7">
    <location>
        <begin position="162"/>
        <end position="184"/>
    </location>
</feature>
<evidence type="ECO:0000256" key="3">
    <source>
        <dbReference type="ARBA" id="ARBA00022692"/>
    </source>
</evidence>
<reference evidence="9 10" key="1">
    <citation type="submission" date="2018-10" db="EMBL/GenBank/DDBJ databases">
        <title>Brevibacterium genomes from Austrain hard cheese rinds.</title>
        <authorList>
            <person name="Anast J.M."/>
            <person name="Dzieciol M."/>
            <person name="Schultz D.L."/>
            <person name="Mann E."/>
            <person name="Wagner M."/>
            <person name="Schmitz-Esser S."/>
        </authorList>
    </citation>
    <scope>NUCLEOTIDE SEQUENCE [LARGE SCALE GENOMIC DNA]</scope>
    <source>
        <strain evidence="9 10">L261</strain>
    </source>
</reference>
<dbReference type="Pfam" id="PF13515">
    <property type="entry name" value="FUSC_2"/>
    <property type="match status" value="1"/>
</dbReference>
<dbReference type="Proteomes" id="UP000297736">
    <property type="component" value="Unassembled WGS sequence"/>
</dbReference>
<keyword evidence="5 7" id="KW-0472">Membrane</keyword>
<keyword evidence="4 7" id="KW-1133">Transmembrane helix</keyword>
<dbReference type="AlphaFoldDB" id="A0A4Z0KEN4"/>
<evidence type="ECO:0000256" key="1">
    <source>
        <dbReference type="ARBA" id="ARBA00004651"/>
    </source>
</evidence>
<protein>
    <submittedName>
        <fullName evidence="9">FUSC family protein</fullName>
    </submittedName>
</protein>
<evidence type="ECO:0000256" key="5">
    <source>
        <dbReference type="ARBA" id="ARBA00023136"/>
    </source>
</evidence>
<gene>
    <name evidence="9" type="ORF">EB834_17195</name>
</gene>
<dbReference type="EMBL" id="RHFF01000020">
    <property type="protein sequence ID" value="TGD37042.1"/>
    <property type="molecule type" value="Genomic_DNA"/>
</dbReference>
<feature type="domain" description="Integral membrane bound transporter" evidence="8">
    <location>
        <begin position="430"/>
        <end position="555"/>
    </location>
</feature>
<keyword evidence="3 7" id="KW-0812">Transmembrane</keyword>
<dbReference type="PANTHER" id="PTHR30509">
    <property type="entry name" value="P-HYDROXYBENZOIC ACID EFFLUX PUMP SUBUNIT-RELATED"/>
    <property type="match status" value="1"/>
</dbReference>
<evidence type="ECO:0000256" key="4">
    <source>
        <dbReference type="ARBA" id="ARBA00022989"/>
    </source>
</evidence>
<feature type="transmembrane region" description="Helical" evidence="7">
    <location>
        <begin position="465"/>
        <end position="484"/>
    </location>
</feature>
<feature type="transmembrane region" description="Helical" evidence="7">
    <location>
        <begin position="115"/>
        <end position="131"/>
    </location>
</feature>
<feature type="transmembrane region" description="Helical" evidence="7">
    <location>
        <begin position="514"/>
        <end position="530"/>
    </location>
</feature>
<sequence>MLKSRPEIHSPHRRRGSFRTWWEAKDPGLAQSRSALAATASLGIVLGIEYLYAHLLGAGAALPAMILGGIGAMQISAALMQARWQQRLRVVAWQPVITGFGITVALLAVEFAGELTILALFVPVTFIAVFIRRFAPHFMILGLLLWVSYFISVFFQPPLDHLPFLIGAEVLSALTVFGISLVIWGHRPSQSFRHAYNAWKSQARLIFTTAAKLLRPGTSRPRQQRLAARLIDQTIQLGDTLLLVEGWFSQQHSDTSRMGPDSDRDRLLRAQIAMDVIVDELTNISTQSETQRPSDSAVISHLLDRLAAGDFTKAEDLARTLLADCTNPEELPLMTGEVQEKPGVDSFSTRRFAGAVLDLLAAEQPARASASSEVQASQVSSTISLLPGGALPGSAGAAGKIRPRGRWLAHRISLPTRQAVQATVAMAIAAPLSYLVSPDRYAWALIAVFIIYLGPSTRGELAVKAVHRVIGTIAGLIAAVPLSLLTADQPLRVVLVALIACFIGHYLASVSYSYLMFCITIVVMQLYNVLGEFTPLLLGQRIAETLLGAVIAVVVSAVVMPIRTRDTAAYLTRGFYDALAELLSDLADRVKRTSGHDAAKLHGPVRVIDDLARRRRIAGAPFAWNPRRHLRHQATDTTMAELTRQIRRTATWAGTDGAGPEAAAELRELSAVAESLAQPVPVTPAAAGSSDPDLSAGNLPHHRLARLLHTAHHHS</sequence>
<evidence type="ECO:0000259" key="8">
    <source>
        <dbReference type="Pfam" id="PF13515"/>
    </source>
</evidence>
<feature type="transmembrane region" description="Helical" evidence="7">
    <location>
        <begin position="542"/>
        <end position="562"/>
    </location>
</feature>
<feature type="transmembrane region" description="Helical" evidence="7">
    <location>
        <begin position="441"/>
        <end position="458"/>
    </location>
</feature>
<feature type="transmembrane region" description="Helical" evidence="7">
    <location>
        <begin position="59"/>
        <end position="79"/>
    </location>
</feature>
<proteinExistence type="inferred from homology"/>
<organism evidence="9 10">
    <name type="scientific">Brevibacterium aurantiacum</name>
    <dbReference type="NCBI Taxonomy" id="273384"/>
    <lineage>
        <taxon>Bacteria</taxon>
        <taxon>Bacillati</taxon>
        <taxon>Actinomycetota</taxon>
        <taxon>Actinomycetes</taxon>
        <taxon>Micrococcales</taxon>
        <taxon>Brevibacteriaceae</taxon>
        <taxon>Brevibacterium</taxon>
    </lineage>
</organism>
<accession>A0A4Z0KEN4</accession>